<evidence type="ECO:0000313" key="3">
    <source>
        <dbReference type="EMBL" id="PRD66727.1"/>
    </source>
</evidence>
<reference evidence="3 4" key="1">
    <citation type="submission" date="2018-03" db="EMBL/GenBank/DDBJ databases">
        <title>Comparative genomics illustrates the genes involved in a hyperalkaliphilic mechanisms of Serpentinomonas isolated from highly-alkaline calcium-rich serpentinized springs.</title>
        <authorList>
            <person name="Suzuki S."/>
            <person name="Ishii S."/>
            <person name="Walworth N."/>
            <person name="Bird L."/>
            <person name="Kuenen J.G."/>
            <person name="Nealson K.H."/>
        </authorList>
    </citation>
    <scope>NUCLEOTIDE SEQUENCE [LARGE SCALE GENOMIC DNA]</scope>
    <source>
        <strain evidence="3 4">P1</strain>
    </source>
</reference>
<evidence type="ECO:0000313" key="4">
    <source>
        <dbReference type="Proteomes" id="UP000238589"/>
    </source>
</evidence>
<name>A0A2S9K8J7_9BURK</name>
<protein>
    <submittedName>
        <fullName evidence="3">Glycosyl transferase</fullName>
    </submittedName>
</protein>
<keyword evidence="4" id="KW-1185">Reference proteome</keyword>
<keyword evidence="2 3" id="KW-0808">Transferase</keyword>
<dbReference type="GO" id="GO:0008713">
    <property type="term" value="F:ADP-heptose-lipopolysaccharide heptosyltransferase activity"/>
    <property type="evidence" value="ECO:0007669"/>
    <property type="project" value="TreeGrafter"/>
</dbReference>
<dbReference type="OrthoDB" id="9797795at2"/>
<dbReference type="GO" id="GO:0005829">
    <property type="term" value="C:cytosol"/>
    <property type="evidence" value="ECO:0007669"/>
    <property type="project" value="TreeGrafter"/>
</dbReference>
<dbReference type="AlphaFoldDB" id="A0A2S9K8J7"/>
<dbReference type="PANTHER" id="PTHR30160:SF7">
    <property type="entry name" value="ADP-HEPTOSE--LPS HEPTOSYLTRANSFERASE 2"/>
    <property type="match status" value="1"/>
</dbReference>
<gene>
    <name evidence="3" type="ORF">C6P64_02555</name>
</gene>
<evidence type="ECO:0000256" key="2">
    <source>
        <dbReference type="ARBA" id="ARBA00022679"/>
    </source>
</evidence>
<sequence>MTGCQTCNPAIVRLNGSRPASAAPDPADPWQVASGKIPASFPPSCLSMLPSNDKRPRTVVLLQYTGIGDLIWHIQYFKAIAEQSQGGQVTVVAQPSTLARAFIGKESWVEAVIDHDHRPRRGEKRQGRHAGLLGMWRMAQQLKQGRFDRIVLFSGRISRGLVAGLSGIPVRIGFGYKPLQRIFLNQGPFVRPYQGPSVAAYHEASELMVKHGFCAQPIVPRLEVPDDQLQAMQQRLAGLPRPLCAFAIGTSETHKQWGIKPFAELARRLIERGAGVVLLGGPAEVQLAKDIEALVPPSARHGLAVLTDAPVLGSAAALKLADVCVGNDTGMVNVAAAVATPTFVLIGHRRTLAHDPGHLFNVQAETLAAVTVEQVLELVSKAAPKVVA</sequence>
<evidence type="ECO:0000256" key="1">
    <source>
        <dbReference type="ARBA" id="ARBA00022676"/>
    </source>
</evidence>
<dbReference type="PANTHER" id="PTHR30160">
    <property type="entry name" value="TETRAACYLDISACCHARIDE 4'-KINASE-RELATED"/>
    <property type="match status" value="1"/>
</dbReference>
<dbReference type="GO" id="GO:0009244">
    <property type="term" value="P:lipopolysaccharide core region biosynthetic process"/>
    <property type="evidence" value="ECO:0007669"/>
    <property type="project" value="TreeGrafter"/>
</dbReference>
<dbReference type="InterPro" id="IPR002201">
    <property type="entry name" value="Glyco_trans_9"/>
</dbReference>
<dbReference type="Pfam" id="PF01075">
    <property type="entry name" value="Glyco_transf_9"/>
    <property type="match status" value="1"/>
</dbReference>
<dbReference type="CDD" id="cd03789">
    <property type="entry name" value="GT9_LPS_heptosyltransferase"/>
    <property type="match status" value="1"/>
</dbReference>
<comment type="caution">
    <text evidence="3">The sequence shown here is derived from an EMBL/GenBank/DDBJ whole genome shotgun (WGS) entry which is preliminary data.</text>
</comment>
<dbReference type="EMBL" id="PVLQ01000010">
    <property type="protein sequence ID" value="PRD66727.1"/>
    <property type="molecule type" value="Genomic_DNA"/>
</dbReference>
<keyword evidence="1" id="KW-0328">Glycosyltransferase</keyword>
<dbReference type="SUPFAM" id="SSF53756">
    <property type="entry name" value="UDP-Glycosyltransferase/glycogen phosphorylase"/>
    <property type="match status" value="1"/>
</dbReference>
<dbReference type="InterPro" id="IPR051199">
    <property type="entry name" value="LPS_LOS_Heptosyltrfase"/>
</dbReference>
<organism evidence="3 4">
    <name type="scientific">Malikia granosa</name>
    <dbReference type="NCBI Taxonomy" id="263067"/>
    <lineage>
        <taxon>Bacteria</taxon>
        <taxon>Pseudomonadati</taxon>
        <taxon>Pseudomonadota</taxon>
        <taxon>Betaproteobacteria</taxon>
        <taxon>Burkholderiales</taxon>
        <taxon>Comamonadaceae</taxon>
        <taxon>Malikia</taxon>
    </lineage>
</organism>
<accession>A0A2S9K8J7</accession>
<dbReference type="Proteomes" id="UP000238589">
    <property type="component" value="Unassembled WGS sequence"/>
</dbReference>
<proteinExistence type="predicted"/>
<dbReference type="Gene3D" id="3.40.50.2000">
    <property type="entry name" value="Glycogen Phosphorylase B"/>
    <property type="match status" value="2"/>
</dbReference>